<dbReference type="PANTHER" id="PTHR24421:SF56">
    <property type="entry name" value="OXYGEN SENSOR HISTIDINE KINASE RESPONSE REGULATOR DOST"/>
    <property type="match status" value="1"/>
</dbReference>
<dbReference type="EMBL" id="BOOG01000008">
    <property type="protein sequence ID" value="GIH68469.1"/>
    <property type="molecule type" value="Genomic_DNA"/>
</dbReference>
<organism evidence="13 14">
    <name type="scientific">Sphaerimonospora thailandensis</name>
    <dbReference type="NCBI Taxonomy" id="795644"/>
    <lineage>
        <taxon>Bacteria</taxon>
        <taxon>Bacillati</taxon>
        <taxon>Actinomycetota</taxon>
        <taxon>Actinomycetes</taxon>
        <taxon>Streptosporangiales</taxon>
        <taxon>Streptosporangiaceae</taxon>
        <taxon>Sphaerimonospora</taxon>
    </lineage>
</organism>
<dbReference type="Pfam" id="PF07730">
    <property type="entry name" value="HisKA_3"/>
    <property type="match status" value="1"/>
</dbReference>
<dbReference type="GO" id="GO:0016020">
    <property type="term" value="C:membrane"/>
    <property type="evidence" value="ECO:0007669"/>
    <property type="project" value="InterPro"/>
</dbReference>
<keyword evidence="7 13" id="KW-0418">Kinase</keyword>
<dbReference type="InterPro" id="IPR036890">
    <property type="entry name" value="HATPase_C_sf"/>
</dbReference>
<dbReference type="InterPro" id="IPR003018">
    <property type="entry name" value="GAF"/>
</dbReference>
<keyword evidence="8" id="KW-0460">Magnesium</keyword>
<evidence type="ECO:0000256" key="1">
    <source>
        <dbReference type="ARBA" id="ARBA00001946"/>
    </source>
</evidence>
<dbReference type="CDD" id="cd16917">
    <property type="entry name" value="HATPase_UhpB-NarQ-NarX-like"/>
    <property type="match status" value="1"/>
</dbReference>
<evidence type="ECO:0000256" key="9">
    <source>
        <dbReference type="ARBA" id="ARBA00023004"/>
    </source>
</evidence>
<dbReference type="GO" id="GO:0070026">
    <property type="term" value="F:nitric oxide binding"/>
    <property type="evidence" value="ECO:0007669"/>
    <property type="project" value="UniProtKB-ARBA"/>
</dbReference>
<dbReference type="GO" id="GO:0019826">
    <property type="term" value="F:oxygen sensor activity"/>
    <property type="evidence" value="ECO:0007669"/>
    <property type="project" value="UniProtKB-ARBA"/>
</dbReference>
<feature type="domain" description="GAF" evidence="11">
    <location>
        <begin position="219"/>
        <end position="370"/>
    </location>
</feature>
<keyword evidence="5" id="KW-0808">Transferase</keyword>
<dbReference type="GO" id="GO:0070483">
    <property type="term" value="P:detection of hypoxia"/>
    <property type="evidence" value="ECO:0007669"/>
    <property type="project" value="UniProtKB-ARBA"/>
</dbReference>
<evidence type="ECO:0000313" key="14">
    <source>
        <dbReference type="Proteomes" id="UP000610966"/>
    </source>
</evidence>
<dbReference type="Gene3D" id="3.30.565.10">
    <property type="entry name" value="Histidine kinase-like ATPase, C-terminal domain"/>
    <property type="match status" value="1"/>
</dbReference>
<dbReference type="Gene3D" id="1.20.5.1930">
    <property type="match status" value="1"/>
</dbReference>
<protein>
    <submittedName>
        <fullName evidence="13">Histidine kinase</fullName>
    </submittedName>
</protein>
<dbReference type="PANTHER" id="PTHR24421">
    <property type="entry name" value="NITRATE/NITRITE SENSOR PROTEIN NARX-RELATED"/>
    <property type="match status" value="1"/>
</dbReference>
<dbReference type="InterPro" id="IPR050482">
    <property type="entry name" value="Sensor_HK_TwoCompSys"/>
</dbReference>
<dbReference type="GO" id="GO:0000287">
    <property type="term" value="F:magnesium ion binding"/>
    <property type="evidence" value="ECO:0007669"/>
    <property type="project" value="UniProtKB-ARBA"/>
</dbReference>
<keyword evidence="4" id="KW-0597">Phosphoprotein</keyword>
<dbReference type="Proteomes" id="UP000610966">
    <property type="component" value="Unassembled WGS sequence"/>
</dbReference>
<keyword evidence="3" id="KW-0963">Cytoplasm</keyword>
<sequence>MKEDEPRSLLPHMRLDDLLSELQGRLQAVLATRDRVHALLDAVVSVGSDLDLETVLRRIVETATTLVDACYGAMGVIGEENTLVQFVPVGLTEEEITRIEHWPHGLGLLGLLIKDPQILRLADISEHPESYGFPPGHPPMGGFLGVPIKVRDEVFGNLYLTEKRGGEEFDEDDEAVVVALATAAGVAIENARLYEDTRRRETWLKASSEVTTRLLSGAEPEEVLALMARRTREMAEADVVTVLLPGDDGETLRCTVEESADQDTPADAKVIGREIPVSGTLAGRAFLSGEPRMTTDSADDEAGTDVEEDLPVGPVAVVPIGRAGAVRGVLWLGKRHGRMPFSLSEVEMFHAFAGQAAVALELAETRKNAERLGLLEDRDRIAKDLHDVVIQRLFAVAMTLMGAVRLVERPEASSRVQSAIDELDTTIRQIRSTIFALQTPREESAPSLRAQVVDLVEGARGHLGFMPGLSLEGRLDTEVSPAIAEHLLAVLREALSNVVRHAKASRADVTVRNEARLLTLIVTDNGVGVPDSGRRSGLRNLEDRARRLGGSFEVTTAEGGGTRLRWTVPLD</sequence>
<keyword evidence="14" id="KW-1185">Reference proteome</keyword>
<dbReference type="GO" id="GO:0070025">
    <property type="term" value="F:carbon monoxide binding"/>
    <property type="evidence" value="ECO:0007669"/>
    <property type="project" value="UniProtKB-ARBA"/>
</dbReference>
<dbReference type="InterPro" id="IPR011712">
    <property type="entry name" value="Sig_transdc_His_kin_sub3_dim/P"/>
</dbReference>
<evidence type="ECO:0000256" key="7">
    <source>
        <dbReference type="ARBA" id="ARBA00022777"/>
    </source>
</evidence>
<evidence type="ECO:0000259" key="12">
    <source>
        <dbReference type="SMART" id="SM00387"/>
    </source>
</evidence>
<evidence type="ECO:0000256" key="8">
    <source>
        <dbReference type="ARBA" id="ARBA00022842"/>
    </source>
</evidence>
<evidence type="ECO:0000256" key="6">
    <source>
        <dbReference type="ARBA" id="ARBA00022723"/>
    </source>
</evidence>
<dbReference type="SMART" id="SM00065">
    <property type="entry name" value="GAF"/>
    <property type="match status" value="2"/>
</dbReference>
<dbReference type="Pfam" id="PF02518">
    <property type="entry name" value="HATPase_c"/>
    <property type="match status" value="1"/>
</dbReference>
<dbReference type="RefSeq" id="WP_204011159.1">
    <property type="nucleotide sequence ID" value="NZ_BOOG01000008.1"/>
</dbReference>
<dbReference type="AlphaFoldDB" id="A0A8J3R6Q1"/>
<evidence type="ECO:0000256" key="2">
    <source>
        <dbReference type="ARBA" id="ARBA00001971"/>
    </source>
</evidence>
<evidence type="ECO:0000259" key="11">
    <source>
        <dbReference type="SMART" id="SM00065"/>
    </source>
</evidence>
<dbReference type="GO" id="GO:0005524">
    <property type="term" value="F:ATP binding"/>
    <property type="evidence" value="ECO:0007669"/>
    <property type="project" value="UniProtKB-ARBA"/>
</dbReference>
<proteinExistence type="predicted"/>
<evidence type="ECO:0000256" key="4">
    <source>
        <dbReference type="ARBA" id="ARBA00022553"/>
    </source>
</evidence>
<dbReference type="Pfam" id="PF13185">
    <property type="entry name" value="GAF_2"/>
    <property type="match status" value="2"/>
</dbReference>
<keyword evidence="10" id="KW-0902">Two-component regulatory system</keyword>
<accession>A0A8J3R6Q1</accession>
<comment type="caution">
    <text evidence="13">The sequence shown here is derived from an EMBL/GenBank/DDBJ whole genome shotgun (WGS) entry which is preliminary data.</text>
</comment>
<feature type="domain" description="GAF" evidence="11">
    <location>
        <begin position="51"/>
        <end position="198"/>
    </location>
</feature>
<dbReference type="InterPro" id="IPR003594">
    <property type="entry name" value="HATPase_dom"/>
</dbReference>
<dbReference type="GO" id="GO:0020037">
    <property type="term" value="F:heme binding"/>
    <property type="evidence" value="ECO:0007669"/>
    <property type="project" value="UniProtKB-ARBA"/>
</dbReference>
<evidence type="ECO:0000256" key="3">
    <source>
        <dbReference type="ARBA" id="ARBA00022490"/>
    </source>
</evidence>
<dbReference type="GO" id="GO:0000155">
    <property type="term" value="F:phosphorelay sensor kinase activity"/>
    <property type="evidence" value="ECO:0007669"/>
    <property type="project" value="InterPro"/>
</dbReference>
<dbReference type="GO" id="GO:0046983">
    <property type="term" value="F:protein dimerization activity"/>
    <property type="evidence" value="ECO:0007669"/>
    <property type="project" value="InterPro"/>
</dbReference>
<name>A0A8J3R6Q1_9ACTN</name>
<dbReference type="SUPFAM" id="SSF55781">
    <property type="entry name" value="GAF domain-like"/>
    <property type="match status" value="2"/>
</dbReference>
<evidence type="ECO:0000256" key="10">
    <source>
        <dbReference type="ARBA" id="ARBA00023012"/>
    </source>
</evidence>
<dbReference type="Gene3D" id="3.30.450.40">
    <property type="match status" value="2"/>
</dbReference>
<evidence type="ECO:0000256" key="5">
    <source>
        <dbReference type="ARBA" id="ARBA00022679"/>
    </source>
</evidence>
<feature type="domain" description="Histidine kinase/HSP90-like ATPase" evidence="12">
    <location>
        <begin position="482"/>
        <end position="571"/>
    </location>
</feature>
<dbReference type="SUPFAM" id="SSF55874">
    <property type="entry name" value="ATPase domain of HSP90 chaperone/DNA topoisomerase II/histidine kinase"/>
    <property type="match status" value="1"/>
</dbReference>
<gene>
    <name evidence="13" type="ORF">Mth01_07220</name>
</gene>
<dbReference type="InterPro" id="IPR029016">
    <property type="entry name" value="GAF-like_dom_sf"/>
</dbReference>
<dbReference type="FunFam" id="3.30.450.40:FF:000052">
    <property type="entry name" value="Oxygen sensor histidine kinase response regulator DevS/DosS"/>
    <property type="match status" value="1"/>
</dbReference>
<dbReference type="GO" id="GO:0019825">
    <property type="term" value="F:oxygen binding"/>
    <property type="evidence" value="ECO:0007669"/>
    <property type="project" value="UniProtKB-ARBA"/>
</dbReference>
<comment type="cofactor">
    <cofactor evidence="1">
        <name>Mg(2+)</name>
        <dbReference type="ChEBI" id="CHEBI:18420"/>
    </cofactor>
</comment>
<comment type="cofactor">
    <cofactor evidence="2">
        <name>heme</name>
        <dbReference type="ChEBI" id="CHEBI:30413"/>
    </cofactor>
</comment>
<keyword evidence="6" id="KW-0479">Metal-binding</keyword>
<dbReference type="SMART" id="SM00387">
    <property type="entry name" value="HATPase_c"/>
    <property type="match status" value="1"/>
</dbReference>
<reference evidence="13" key="1">
    <citation type="submission" date="2021-01" db="EMBL/GenBank/DDBJ databases">
        <title>Whole genome shotgun sequence of Sphaerimonospora thailandensis NBRC 107569.</title>
        <authorList>
            <person name="Komaki H."/>
            <person name="Tamura T."/>
        </authorList>
    </citation>
    <scope>NUCLEOTIDE SEQUENCE</scope>
    <source>
        <strain evidence="13">NBRC 107569</strain>
    </source>
</reference>
<keyword evidence="9" id="KW-0408">Iron</keyword>
<evidence type="ECO:0000313" key="13">
    <source>
        <dbReference type="EMBL" id="GIH68469.1"/>
    </source>
</evidence>